<evidence type="ECO:0000259" key="9">
    <source>
        <dbReference type="Pfam" id="PF00586"/>
    </source>
</evidence>
<keyword evidence="3 8" id="KW-0479">Metal-binding</keyword>
<evidence type="ECO:0000256" key="7">
    <source>
        <dbReference type="ARBA" id="ARBA00022842"/>
    </source>
</evidence>
<evidence type="ECO:0000256" key="1">
    <source>
        <dbReference type="ARBA" id="ARBA00022490"/>
    </source>
</evidence>
<evidence type="ECO:0000259" key="11">
    <source>
        <dbReference type="Pfam" id="PF18072"/>
    </source>
</evidence>
<dbReference type="GO" id="GO:0004642">
    <property type="term" value="F:phosphoribosylformylglycinamidine synthase activity"/>
    <property type="evidence" value="ECO:0007669"/>
    <property type="project" value="UniProtKB-UniRule"/>
</dbReference>
<name>A0A1V6CB72_UNCT6</name>
<keyword evidence="4 8" id="KW-0547">Nucleotide-binding</keyword>
<dbReference type="Pfam" id="PF18072">
    <property type="entry name" value="FGAR-AT_linker"/>
    <property type="match status" value="1"/>
</dbReference>
<feature type="domain" description="PurM-like N-terminal" evidence="9">
    <location>
        <begin position="113"/>
        <end position="238"/>
    </location>
</feature>
<dbReference type="Gene3D" id="3.30.1330.10">
    <property type="entry name" value="PurM-like, N-terminal domain"/>
    <property type="match status" value="2"/>
</dbReference>
<sequence>MAKTEKIKISSCDDNALTEISRNGLLSLSIVEMRRVQKYFTKIGREPTDLELEMIAQTWSEHCFHKTFKSQIKYTEVLADLAPTTVEISSLFSLIKEATDILNKKWCISVFRDNAGIIEFDKSNCICFKVETHNHPSALEPYGGAGTGIGGVIRDILGAGLGAKPILNTDVFCFGPLSISHQEIPEGIFHPKRIFKGVVSGVRDYGNRMGIPTANGAILFDEGYLYNVLVYCGTVGIMPKWAVEKEVKPGHLIVVIGNRTGRDGIHGATFSSASLEKDIPTSVVQIGNPIIEKKVLDALMLARDEKLYSAITDCGAGGLSSAVGELSQDCGAVVHLEKVLLKYSDLKPWEIWISESQERMVLAVPPRNFSRLKEILVSEDVEYACIGNFTSTKKIEIYDEEDLVGNLDLDWLFQKGELPVLEAYFEERKTVSIIPENIDIVEVFLHLISDSVIASKELVVRQYDHEVQAHTIIKPMLGVDGLGPSDAVVLAPLYGSYRGIVVSCGINPWYGMIDPYHMAGCCIDEAMRNIVACGGDPERVSLLDNFCWGNCNDSLELGKLARCVKGCRDFALKYGVPFISGKDSLNNFFTEQDKTIVSIPGTLLISAISVIKDVRKTMSSDFKSAGNLIYILGETKNELGGSRLFHILNIEGGRVPEVSPEINLSVMRKLYNAINQGLVRSCHDCSEGGLIITISEMMIGSGYGVEIDIEKILTDIKEPVVVLFSESQGRFIVEVDESCVDRFEKLFQNLPCACIGRIIPAFYLKVFSGDNQLLNVDGEEIKQNWRGALEW</sequence>
<keyword evidence="7 8" id="KW-0460">Magnesium</keyword>
<feature type="binding site" evidence="8">
    <location>
        <position position="544"/>
    </location>
    <ligand>
        <name>ATP</name>
        <dbReference type="ChEBI" id="CHEBI:30616"/>
    </ligand>
</feature>
<dbReference type="HAMAP" id="MF_00420">
    <property type="entry name" value="PurL_2"/>
    <property type="match status" value="1"/>
</dbReference>
<dbReference type="InterPro" id="IPR036921">
    <property type="entry name" value="PurM-like_N_sf"/>
</dbReference>
<dbReference type="InterPro" id="IPR010918">
    <property type="entry name" value="PurM-like_C_dom"/>
</dbReference>
<feature type="binding site" evidence="8">
    <location>
        <begin position="355"/>
        <end position="357"/>
    </location>
    <ligand>
        <name>substrate</name>
    </ligand>
</feature>
<evidence type="ECO:0000256" key="8">
    <source>
        <dbReference type="HAMAP-Rule" id="MF_00420"/>
    </source>
</evidence>
<accession>A0A1V6CB72</accession>
<comment type="subunit">
    <text evidence="8">Monomer. Part of the FGAM synthase complex composed of 1 PurL, 1 PurQ and 2 PurS subunits.</text>
</comment>
<dbReference type="Pfam" id="PF02769">
    <property type="entry name" value="AIRS_C"/>
    <property type="match status" value="2"/>
</dbReference>
<keyword evidence="5 8" id="KW-0658">Purine biosynthesis</keyword>
<dbReference type="GO" id="GO:0006189">
    <property type="term" value="P:'de novo' IMP biosynthetic process"/>
    <property type="evidence" value="ECO:0007669"/>
    <property type="project" value="UniProtKB-UniRule"/>
</dbReference>
<proteinExistence type="inferred from homology"/>
<comment type="subcellular location">
    <subcellularLocation>
        <location evidence="8">Cytoplasm</location>
    </subcellularLocation>
</comment>
<feature type="active site" description="Proton acceptor" evidence="8">
    <location>
        <position position="133"/>
    </location>
</feature>
<feature type="binding site" evidence="8">
    <location>
        <position position="313"/>
    </location>
    <ligand>
        <name>Mg(2+)</name>
        <dbReference type="ChEBI" id="CHEBI:18420"/>
        <label>2</label>
    </ligand>
</feature>
<feature type="domain" description="PurM-like C-terminal" evidence="10">
    <location>
        <begin position="625"/>
        <end position="762"/>
    </location>
</feature>
<dbReference type="Proteomes" id="UP000485562">
    <property type="component" value="Unassembled WGS sequence"/>
</dbReference>
<dbReference type="Gene3D" id="1.10.8.750">
    <property type="entry name" value="Phosphoribosylformylglycinamidine synthase, linker domain"/>
    <property type="match status" value="1"/>
</dbReference>
<comment type="catalytic activity">
    <reaction evidence="8">
        <text>N(2)-formyl-N(1)-(5-phospho-beta-D-ribosyl)glycinamide + L-glutamine + ATP + H2O = 2-formamido-N(1)-(5-O-phospho-beta-D-ribosyl)acetamidine + L-glutamate + ADP + phosphate + H(+)</text>
        <dbReference type="Rhea" id="RHEA:17129"/>
        <dbReference type="ChEBI" id="CHEBI:15377"/>
        <dbReference type="ChEBI" id="CHEBI:15378"/>
        <dbReference type="ChEBI" id="CHEBI:29985"/>
        <dbReference type="ChEBI" id="CHEBI:30616"/>
        <dbReference type="ChEBI" id="CHEBI:43474"/>
        <dbReference type="ChEBI" id="CHEBI:58359"/>
        <dbReference type="ChEBI" id="CHEBI:147286"/>
        <dbReference type="ChEBI" id="CHEBI:147287"/>
        <dbReference type="ChEBI" id="CHEBI:456216"/>
        <dbReference type="EC" id="6.3.5.3"/>
    </reaction>
</comment>
<dbReference type="Gene3D" id="3.90.650.10">
    <property type="entry name" value="PurM-like C-terminal domain"/>
    <property type="match status" value="2"/>
</dbReference>
<feature type="binding site" evidence="8">
    <location>
        <position position="285"/>
    </location>
    <ligand>
        <name>substrate</name>
    </ligand>
</feature>
<dbReference type="InterPro" id="IPR036676">
    <property type="entry name" value="PurM-like_C_sf"/>
</dbReference>
<dbReference type="UniPathway" id="UPA00074">
    <property type="reaction ID" value="UER00128"/>
</dbReference>
<dbReference type="CDD" id="cd02204">
    <property type="entry name" value="PurL_repeat2"/>
    <property type="match status" value="1"/>
</dbReference>
<dbReference type="GO" id="GO:0000287">
    <property type="term" value="F:magnesium ion binding"/>
    <property type="evidence" value="ECO:0007669"/>
    <property type="project" value="UniProtKB-UniRule"/>
</dbReference>
<comment type="pathway">
    <text evidence="8">Purine metabolism; IMP biosynthesis via de novo pathway; 5-amino-1-(5-phospho-D-ribosyl)imidazole from N(2)-formyl-N(1)-(5-phospho-D-ribosyl)glycinamide: step 1/2.</text>
</comment>
<feature type="domain" description="PurM-like N-terminal" evidence="9">
    <location>
        <begin position="486"/>
        <end position="585"/>
    </location>
</feature>
<dbReference type="EMBL" id="MWDQ01000050">
    <property type="protein sequence ID" value="OQB74143.1"/>
    <property type="molecule type" value="Genomic_DNA"/>
</dbReference>
<keyword evidence="2 8" id="KW-0436">Ligase</keyword>
<dbReference type="SUPFAM" id="SSF56042">
    <property type="entry name" value="PurM C-terminal domain-like"/>
    <property type="match status" value="2"/>
</dbReference>
<evidence type="ECO:0000256" key="2">
    <source>
        <dbReference type="ARBA" id="ARBA00022598"/>
    </source>
</evidence>
<feature type="domain" description="Phosphoribosylformylglycinamidine synthase linker" evidence="11">
    <location>
        <begin position="17"/>
        <end position="66"/>
    </location>
</feature>
<dbReference type="AlphaFoldDB" id="A0A1V6CB72"/>
<keyword evidence="6 8" id="KW-0067">ATP-binding</keyword>
<evidence type="ECO:0000256" key="4">
    <source>
        <dbReference type="ARBA" id="ARBA00022741"/>
    </source>
</evidence>
<comment type="caution">
    <text evidence="12">The sequence shown here is derived from an EMBL/GenBank/DDBJ whole genome shotgun (WGS) entry which is preliminary data.</text>
</comment>
<feature type="binding site" evidence="8">
    <location>
        <position position="584"/>
    </location>
    <ligand>
        <name>substrate</name>
    </ligand>
</feature>
<feature type="binding site" evidence="8">
    <location>
        <position position="129"/>
    </location>
    <ligand>
        <name>ATP</name>
        <dbReference type="ChEBI" id="CHEBI:30616"/>
    </ligand>
</feature>
<evidence type="ECO:0000256" key="3">
    <source>
        <dbReference type="ARBA" id="ARBA00022723"/>
    </source>
</evidence>
<keyword evidence="1 8" id="KW-0963">Cytoplasm</keyword>
<organism evidence="12">
    <name type="scientific">candidate division TA06 bacterium ADurb.Bin131</name>
    <dbReference type="NCBI Taxonomy" id="1852827"/>
    <lineage>
        <taxon>Bacteria</taxon>
        <taxon>Bacteria division TA06</taxon>
    </lineage>
</organism>
<evidence type="ECO:0000256" key="5">
    <source>
        <dbReference type="ARBA" id="ARBA00022755"/>
    </source>
</evidence>
<feature type="binding site" evidence="8">
    <location>
        <position position="581"/>
    </location>
    <ligand>
        <name>ATP</name>
        <dbReference type="ChEBI" id="CHEBI:30616"/>
    </ligand>
</feature>
<feature type="binding site" evidence="8">
    <location>
        <position position="131"/>
    </location>
    <ligand>
        <name>Mg(2+)</name>
        <dbReference type="ChEBI" id="CHEBI:18420"/>
        <label>1</label>
    </ligand>
</feature>
<dbReference type="NCBIfam" id="TIGR01736">
    <property type="entry name" value="FGAM_synth_II"/>
    <property type="match status" value="1"/>
</dbReference>
<protein>
    <recommendedName>
        <fullName evidence="8">Phosphoribosylformylglycinamidine synthase subunit PurL</fullName>
        <shortName evidence="8">FGAM synthase</shortName>
        <ecNumber evidence="8">6.3.5.3</ecNumber>
    </recommendedName>
    <alternativeName>
        <fullName evidence="8">Formylglycinamide ribonucleotide amidotransferase subunit II</fullName>
        <shortName evidence="8">FGAR amidotransferase II</shortName>
        <shortName evidence="8">FGAR-AT II</shortName>
    </alternativeName>
    <alternativeName>
        <fullName evidence="8">Glutamine amidotransferase PurL</fullName>
    </alternativeName>
    <alternativeName>
        <fullName evidence="8">Phosphoribosylformylglycinamidine synthase subunit II</fullName>
    </alternativeName>
</protein>
<dbReference type="EC" id="6.3.5.3" evidence="8"/>
<reference evidence="12" key="1">
    <citation type="submission" date="2017-02" db="EMBL/GenBank/DDBJ databases">
        <title>Delving into the versatile metabolic prowess of the omnipresent phylum Bacteroidetes.</title>
        <authorList>
            <person name="Nobu M.K."/>
            <person name="Mei R."/>
            <person name="Narihiro T."/>
            <person name="Kuroda K."/>
            <person name="Liu W.-T."/>
        </authorList>
    </citation>
    <scope>NUCLEOTIDE SEQUENCE</scope>
    <source>
        <strain evidence="12">ADurb.Bin131</strain>
    </source>
</reference>
<dbReference type="GO" id="GO:0005524">
    <property type="term" value="F:ATP binding"/>
    <property type="evidence" value="ECO:0007669"/>
    <property type="project" value="UniProtKB-UniRule"/>
</dbReference>
<comment type="caution">
    <text evidence="8">Lacks conserved residue(s) required for the propagation of feature annotation.</text>
</comment>
<comment type="similarity">
    <text evidence="8">Belongs to the FGAMS family.</text>
</comment>
<gene>
    <name evidence="12" type="primary">purL_1</name>
    <name evidence="8" type="synonym">purL</name>
    <name evidence="12" type="ORF">BWX89_00623</name>
</gene>
<dbReference type="GO" id="GO:0005737">
    <property type="term" value="C:cytoplasm"/>
    <property type="evidence" value="ECO:0007669"/>
    <property type="project" value="UniProtKB-SubCell"/>
</dbReference>
<dbReference type="InterPro" id="IPR016188">
    <property type="entry name" value="PurM-like_N"/>
</dbReference>
<comment type="function">
    <text evidence="8">Part of the phosphoribosylformylglycinamidine synthase complex involved in the purines biosynthetic pathway. Catalyzes the ATP-dependent conversion of formylglycinamide ribonucleotide (FGAR) and glutamine to yield formylglycinamidine ribonucleotide (FGAM) and glutamate. The FGAM synthase complex is composed of three subunits. PurQ produces an ammonia molecule by converting glutamine to glutamate. PurL transfers the ammonia molecule to FGAR to form FGAM in an ATP-dependent manner. PurS interacts with PurQ and PurL and is thought to assist in the transfer of the ammonia molecule from PurQ to PurL.</text>
</comment>
<evidence type="ECO:0000259" key="10">
    <source>
        <dbReference type="Pfam" id="PF02769"/>
    </source>
</evidence>
<dbReference type="Pfam" id="PF00586">
    <property type="entry name" value="AIRS"/>
    <property type="match status" value="2"/>
</dbReference>
<dbReference type="InterPro" id="IPR010074">
    <property type="entry name" value="PRibForGlyAmidine_synth_PurL"/>
</dbReference>
<dbReference type="SUPFAM" id="SSF55326">
    <property type="entry name" value="PurM N-terminal domain-like"/>
    <property type="match status" value="2"/>
</dbReference>
<evidence type="ECO:0000256" key="6">
    <source>
        <dbReference type="ARBA" id="ARBA00022840"/>
    </source>
</evidence>
<feature type="binding site" evidence="8">
    <location>
        <position position="155"/>
    </location>
    <ligand>
        <name>Mg(2+)</name>
        <dbReference type="ChEBI" id="CHEBI:18420"/>
        <label>2</label>
    </ligand>
</feature>
<feature type="domain" description="PurM-like C-terminal" evidence="10">
    <location>
        <begin position="248"/>
        <end position="398"/>
    </location>
</feature>
<feature type="active site" evidence="8">
    <location>
        <position position="62"/>
    </location>
</feature>
<dbReference type="InterPro" id="IPR041609">
    <property type="entry name" value="PurL_linker"/>
</dbReference>
<evidence type="ECO:0000313" key="12">
    <source>
        <dbReference type="EMBL" id="OQB74143.1"/>
    </source>
</evidence>
<dbReference type="CDD" id="cd02203">
    <property type="entry name" value="PurL_repeat1"/>
    <property type="match status" value="1"/>
</dbReference>
<dbReference type="PANTHER" id="PTHR43555">
    <property type="entry name" value="PHOSPHORIBOSYLFORMYLGLYCINAMIDINE SYNTHASE SUBUNIT PURL"/>
    <property type="match status" value="1"/>
</dbReference>
<dbReference type="PANTHER" id="PTHR43555:SF1">
    <property type="entry name" value="PHOSPHORIBOSYLFORMYLGLYCINAMIDINE SYNTHASE SUBUNIT PURL"/>
    <property type="match status" value="1"/>
</dbReference>
<feature type="binding site" evidence="8">
    <location>
        <position position="154"/>
    </location>
    <ligand>
        <name>substrate</name>
    </ligand>
</feature>